<dbReference type="AlphaFoldDB" id="A0A5C6DRQ9"/>
<feature type="compositionally biased region" description="Polar residues" evidence="1">
    <location>
        <begin position="67"/>
        <end position="76"/>
    </location>
</feature>
<keyword evidence="2" id="KW-0472">Membrane</keyword>
<comment type="caution">
    <text evidence="3">The sequence shown here is derived from an EMBL/GenBank/DDBJ whole genome shotgun (WGS) entry which is preliminary data.</text>
</comment>
<evidence type="ECO:0000313" key="3">
    <source>
        <dbReference type="EMBL" id="TWU39983.1"/>
    </source>
</evidence>
<dbReference type="EMBL" id="SJPY01000005">
    <property type="protein sequence ID" value="TWU39983.1"/>
    <property type="molecule type" value="Genomic_DNA"/>
</dbReference>
<reference evidence="3 4" key="1">
    <citation type="submission" date="2019-02" db="EMBL/GenBank/DDBJ databases">
        <title>Deep-cultivation of Planctomycetes and their phenomic and genomic characterization uncovers novel biology.</title>
        <authorList>
            <person name="Wiegand S."/>
            <person name="Jogler M."/>
            <person name="Boedeker C."/>
            <person name="Pinto D."/>
            <person name="Vollmers J."/>
            <person name="Rivas-Marin E."/>
            <person name="Kohn T."/>
            <person name="Peeters S.H."/>
            <person name="Heuer A."/>
            <person name="Rast P."/>
            <person name="Oberbeckmann S."/>
            <person name="Bunk B."/>
            <person name="Jeske O."/>
            <person name="Meyerdierks A."/>
            <person name="Storesund J.E."/>
            <person name="Kallscheuer N."/>
            <person name="Luecker S."/>
            <person name="Lage O.M."/>
            <person name="Pohl T."/>
            <person name="Merkel B.J."/>
            <person name="Hornburger P."/>
            <person name="Mueller R.-W."/>
            <person name="Bruemmer F."/>
            <person name="Labrenz M."/>
            <person name="Spormann A.M."/>
            <person name="Op Den Camp H."/>
            <person name="Overmann J."/>
            <person name="Amann R."/>
            <person name="Jetten M.S.M."/>
            <person name="Mascher T."/>
            <person name="Medema M.H."/>
            <person name="Devos D.P."/>
            <person name="Kaster A.-K."/>
            <person name="Ovreas L."/>
            <person name="Rohde M."/>
            <person name="Galperin M.Y."/>
            <person name="Jogler C."/>
        </authorList>
    </citation>
    <scope>NUCLEOTIDE SEQUENCE [LARGE SCALE GENOMIC DNA]</scope>
    <source>
        <strain evidence="3 4">Q31b</strain>
    </source>
</reference>
<feature type="transmembrane region" description="Helical" evidence="2">
    <location>
        <begin position="21"/>
        <end position="43"/>
    </location>
</feature>
<protein>
    <submittedName>
        <fullName evidence="3">Uncharacterized protein</fullName>
    </submittedName>
</protein>
<keyword evidence="2" id="KW-1133">Transmembrane helix</keyword>
<name>A0A5C6DRQ9_9BACT</name>
<keyword evidence="2" id="KW-0812">Transmembrane</keyword>
<organism evidence="3 4">
    <name type="scientific">Novipirellula aureliae</name>
    <dbReference type="NCBI Taxonomy" id="2527966"/>
    <lineage>
        <taxon>Bacteria</taxon>
        <taxon>Pseudomonadati</taxon>
        <taxon>Planctomycetota</taxon>
        <taxon>Planctomycetia</taxon>
        <taxon>Pirellulales</taxon>
        <taxon>Pirellulaceae</taxon>
        <taxon>Novipirellula</taxon>
    </lineage>
</organism>
<keyword evidence="4" id="KW-1185">Reference proteome</keyword>
<dbReference type="Proteomes" id="UP000315471">
    <property type="component" value="Unassembled WGS sequence"/>
</dbReference>
<gene>
    <name evidence="3" type="ORF">Q31b_32990</name>
</gene>
<proteinExistence type="predicted"/>
<feature type="region of interest" description="Disordered" evidence="1">
    <location>
        <begin position="183"/>
        <end position="202"/>
    </location>
</feature>
<feature type="region of interest" description="Disordered" evidence="1">
    <location>
        <begin position="60"/>
        <end position="85"/>
    </location>
</feature>
<accession>A0A5C6DRQ9</accession>
<evidence type="ECO:0000256" key="2">
    <source>
        <dbReference type="SAM" id="Phobius"/>
    </source>
</evidence>
<sequence length="315" mass="35492">MHKRGKRIRSQLQLEPQVRHLLRLKSVSFFSLGSIALASLNLFPIATPTFAGDVRENRFASAPEESATPTSPNANGVNGVEGTPSDDEIAVVEKGLDLARALIPEERFGQERAFENRDVAKIERLSRSLNRITQCCDLIAKYGVQNFLPRLSFENQVFIAEEGIALKLQPYLSRTASRAQKHSDKIAAEVESQRQRAESTWSTRLTRELREPSTNYQPEKLASELKSIESELKANQRSGKQQRQELLDRVEEINQINKRKVDGINRKPWQPGYTLSERRAAAKALLMRRGYTSEDAALTVQSMESIGLLPDPPKQ</sequence>
<evidence type="ECO:0000313" key="4">
    <source>
        <dbReference type="Proteomes" id="UP000315471"/>
    </source>
</evidence>
<feature type="compositionally biased region" description="Basic and acidic residues" evidence="1">
    <location>
        <begin position="183"/>
        <end position="197"/>
    </location>
</feature>
<evidence type="ECO:0000256" key="1">
    <source>
        <dbReference type="SAM" id="MobiDB-lite"/>
    </source>
</evidence>